<dbReference type="Proteomes" id="UP000029713">
    <property type="component" value="Unassembled WGS sequence"/>
</dbReference>
<evidence type="ECO:0000259" key="2">
    <source>
        <dbReference type="SMART" id="SM00065"/>
    </source>
</evidence>
<dbReference type="Gene3D" id="3.30.450.20">
    <property type="entry name" value="PAS domain"/>
    <property type="match status" value="1"/>
</dbReference>
<comment type="caution">
    <text evidence="5">The sequence shown here is derived from an EMBL/GenBank/DDBJ whole genome shotgun (WGS) entry which is preliminary data.</text>
</comment>
<dbReference type="OrthoDB" id="118142at2"/>
<keyword evidence="1" id="KW-0378">Hydrolase</keyword>
<organism evidence="5 6">
    <name type="scientific">Modestobacter caceresii</name>
    <dbReference type="NCBI Taxonomy" id="1522368"/>
    <lineage>
        <taxon>Bacteria</taxon>
        <taxon>Bacillati</taxon>
        <taxon>Actinomycetota</taxon>
        <taxon>Actinomycetes</taxon>
        <taxon>Geodermatophilales</taxon>
        <taxon>Geodermatophilaceae</taxon>
        <taxon>Modestobacter</taxon>
    </lineage>
</organism>
<dbReference type="InterPro" id="IPR036457">
    <property type="entry name" value="PPM-type-like_dom_sf"/>
</dbReference>
<dbReference type="InterPro" id="IPR001932">
    <property type="entry name" value="PPM-type_phosphatase-like_dom"/>
</dbReference>
<dbReference type="Gene3D" id="3.30.450.40">
    <property type="match status" value="1"/>
</dbReference>
<dbReference type="Pfam" id="PF01590">
    <property type="entry name" value="GAF"/>
    <property type="match status" value="1"/>
</dbReference>
<dbReference type="SUPFAM" id="SSF55781">
    <property type="entry name" value="GAF domain-like"/>
    <property type="match status" value="1"/>
</dbReference>
<dbReference type="InterPro" id="IPR035965">
    <property type="entry name" value="PAS-like_dom_sf"/>
</dbReference>
<sequence length="568" mass="61130">MSESTAPGLDTGPLMGVLEGLPDGVVIFGGDWTICYINPAGAALVDRRAEELTGRNLRVALPEPAGTGLHNFLFQARSVGTRATWRGWYAPGHRWLSVTAVVAQDLLHVYFRDAADQSAGQPDEDGAEAAAVDPVGDAEVDDRDRLRFLAHVSEVMFGTLDSGASAAQLAELVVSRLCDWAVVAVLGEDGRPTGEEARAHRDPARRADLATYLDGRIRGTGDDSPLLAALLTGEPVHLPEIDPTLAEPALGTEEVRAAWRRLDATSCTIVPLRARAETIGAVALMNTGDRPAHTEMEIATAVEVARRASVALDNARLYGRQLQVAETLQRSLLTAPPQPDQLQLAVRYQPAATNMHVGGDWYDAFQQPDSAMLLVIGDVVGHSVDAAAAMGQLRSILRGIAYDRPESPAQVLRRVDGVLTGLRIGTLATAQVARLEQSPKLARKRQRKLRWSSAGHLPPVLIRAAGDVEVLDSPPERLLGADSASPRTNHAVVLQPHDTVVFYTDGIVEHGRSGIDEGIIRLTEVLAELRHLPLEELCDRLLTRIVDGRTDDDVAILAVRCDPEDLPA</sequence>
<keyword evidence="5" id="KW-0808">Transferase</keyword>
<dbReference type="EMBL" id="JPMX01000093">
    <property type="protein sequence ID" value="KGH44962.1"/>
    <property type="molecule type" value="Genomic_DNA"/>
</dbReference>
<evidence type="ECO:0000256" key="1">
    <source>
        <dbReference type="ARBA" id="ARBA00022801"/>
    </source>
</evidence>
<dbReference type="Pfam" id="PF07228">
    <property type="entry name" value="SpoIIE"/>
    <property type="match status" value="1"/>
</dbReference>
<protein>
    <submittedName>
        <fullName evidence="5">Histidine kinase</fullName>
    </submittedName>
</protein>
<dbReference type="InterPro" id="IPR013656">
    <property type="entry name" value="PAS_4"/>
</dbReference>
<accession>A0A098Y3A8</accession>
<reference evidence="5 6" key="1">
    <citation type="submission" date="2014-07" db="EMBL/GenBank/DDBJ databases">
        <title>Biosystematic studies on Modestobacter strains isolated from extreme hyper-arid desert soil and from historic building.</title>
        <authorList>
            <person name="Bukarasam K."/>
            <person name="Bull A."/>
            <person name="Girard G."/>
            <person name="van Wezel G."/>
            <person name="Goodfellow M."/>
        </authorList>
    </citation>
    <scope>NUCLEOTIDE SEQUENCE [LARGE SCALE GENOMIC DNA]</scope>
    <source>
        <strain evidence="5 6">KNN45-2b</strain>
    </source>
</reference>
<keyword evidence="6" id="KW-1185">Reference proteome</keyword>
<evidence type="ECO:0000259" key="3">
    <source>
        <dbReference type="SMART" id="SM00091"/>
    </source>
</evidence>
<dbReference type="PANTHER" id="PTHR43156:SF2">
    <property type="entry name" value="STAGE II SPORULATION PROTEIN E"/>
    <property type="match status" value="1"/>
</dbReference>
<feature type="domain" description="GAF" evidence="2">
    <location>
        <begin position="161"/>
        <end position="322"/>
    </location>
</feature>
<dbReference type="GO" id="GO:0016301">
    <property type="term" value="F:kinase activity"/>
    <property type="evidence" value="ECO:0007669"/>
    <property type="project" value="UniProtKB-KW"/>
</dbReference>
<dbReference type="SMART" id="SM00091">
    <property type="entry name" value="PAS"/>
    <property type="match status" value="1"/>
</dbReference>
<dbReference type="SMART" id="SM00331">
    <property type="entry name" value="PP2C_SIG"/>
    <property type="match status" value="1"/>
</dbReference>
<dbReference type="Gene3D" id="3.60.40.10">
    <property type="entry name" value="PPM-type phosphatase domain"/>
    <property type="match status" value="1"/>
</dbReference>
<dbReference type="InterPro" id="IPR029016">
    <property type="entry name" value="GAF-like_dom_sf"/>
</dbReference>
<evidence type="ECO:0000313" key="6">
    <source>
        <dbReference type="Proteomes" id="UP000029713"/>
    </source>
</evidence>
<proteinExistence type="predicted"/>
<gene>
    <name evidence="5" type="ORF">IN07_20385</name>
</gene>
<dbReference type="Pfam" id="PF08448">
    <property type="entry name" value="PAS_4"/>
    <property type="match status" value="1"/>
</dbReference>
<dbReference type="SUPFAM" id="SSF55785">
    <property type="entry name" value="PYP-like sensor domain (PAS domain)"/>
    <property type="match status" value="1"/>
</dbReference>
<feature type="domain" description="PPM-type phosphatase" evidence="4">
    <location>
        <begin position="339"/>
        <end position="561"/>
    </location>
</feature>
<dbReference type="InterPro" id="IPR000014">
    <property type="entry name" value="PAS"/>
</dbReference>
<dbReference type="SUPFAM" id="SSF81606">
    <property type="entry name" value="PP2C-like"/>
    <property type="match status" value="1"/>
</dbReference>
<dbReference type="SMART" id="SM00065">
    <property type="entry name" value="GAF"/>
    <property type="match status" value="1"/>
</dbReference>
<dbReference type="AlphaFoldDB" id="A0A098Y3A8"/>
<dbReference type="InterPro" id="IPR003018">
    <property type="entry name" value="GAF"/>
</dbReference>
<dbReference type="InterPro" id="IPR052016">
    <property type="entry name" value="Bact_Sigma-Reg"/>
</dbReference>
<evidence type="ECO:0000259" key="4">
    <source>
        <dbReference type="SMART" id="SM00331"/>
    </source>
</evidence>
<evidence type="ECO:0000313" key="5">
    <source>
        <dbReference type="EMBL" id="KGH44962.1"/>
    </source>
</evidence>
<keyword evidence="5" id="KW-0418">Kinase</keyword>
<name>A0A098Y3A8_9ACTN</name>
<feature type="domain" description="PAS" evidence="3">
    <location>
        <begin position="12"/>
        <end position="78"/>
    </location>
</feature>
<dbReference type="GO" id="GO:0016791">
    <property type="term" value="F:phosphatase activity"/>
    <property type="evidence" value="ECO:0007669"/>
    <property type="project" value="TreeGrafter"/>
</dbReference>
<dbReference type="STRING" id="1522368.IN07_20385"/>
<dbReference type="PANTHER" id="PTHR43156">
    <property type="entry name" value="STAGE II SPORULATION PROTEIN E-RELATED"/>
    <property type="match status" value="1"/>
</dbReference>